<evidence type="ECO:0000313" key="17">
    <source>
        <dbReference type="EMBL" id="EDP41851.1"/>
    </source>
</evidence>
<dbReference type="OrthoDB" id="292747at2759"/>
<dbReference type="PROSITE" id="PS50919">
    <property type="entry name" value="MIR"/>
    <property type="match status" value="2"/>
</dbReference>
<dbReference type="PANTHER" id="PTHR10050:SF51">
    <property type="entry name" value="PROTEIN O-MANNOSYL-TRANSFERASE 1"/>
    <property type="match status" value="1"/>
</dbReference>
<evidence type="ECO:0000256" key="9">
    <source>
        <dbReference type="ARBA" id="ARBA00022824"/>
    </source>
</evidence>
<dbReference type="InterPro" id="IPR036300">
    <property type="entry name" value="MIR_dom_sf"/>
</dbReference>
<feature type="transmembrane region" description="Helical" evidence="14">
    <location>
        <begin position="719"/>
        <end position="738"/>
    </location>
</feature>
<keyword evidence="10 14" id="KW-1133">Transmembrane helix</keyword>
<feature type="transmembrane region" description="Helical" evidence="14">
    <location>
        <begin position="216"/>
        <end position="249"/>
    </location>
</feature>
<comment type="subcellular location">
    <subcellularLocation>
        <location evidence="1 14">Endoplasmic reticulum membrane</location>
        <topology evidence="1 14">Multi-pass membrane protein</topology>
    </subcellularLocation>
</comment>
<comment type="similarity">
    <text evidence="3 14">Belongs to the glycosyltransferase 39 family.</text>
</comment>
<dbReference type="KEGG" id="mgl:MGL_3853"/>
<feature type="transmembrane region" description="Helical" evidence="14">
    <location>
        <begin position="596"/>
        <end position="618"/>
    </location>
</feature>
<organism evidence="17 18">
    <name type="scientific">Malassezia globosa (strain ATCC MYA-4612 / CBS 7966)</name>
    <name type="common">Dandruff-associated fungus</name>
    <dbReference type="NCBI Taxonomy" id="425265"/>
    <lineage>
        <taxon>Eukaryota</taxon>
        <taxon>Fungi</taxon>
        <taxon>Dikarya</taxon>
        <taxon>Basidiomycota</taxon>
        <taxon>Ustilaginomycotina</taxon>
        <taxon>Malasseziomycetes</taxon>
        <taxon>Malasseziales</taxon>
        <taxon>Malasseziaceae</taxon>
        <taxon>Malassezia</taxon>
    </lineage>
</organism>
<dbReference type="OMA" id="TTMIAGW"/>
<dbReference type="Gene3D" id="2.80.10.50">
    <property type="match status" value="1"/>
</dbReference>
<evidence type="ECO:0000313" key="18">
    <source>
        <dbReference type="Proteomes" id="UP000008837"/>
    </source>
</evidence>
<keyword evidence="9 14" id="KW-0256">Endoplasmic reticulum</keyword>
<evidence type="ECO:0000256" key="10">
    <source>
        <dbReference type="ARBA" id="ARBA00022989"/>
    </source>
</evidence>
<dbReference type="CDD" id="cd23285">
    <property type="entry name" value="beta-trefoil_MIR_PMT4-like"/>
    <property type="match status" value="1"/>
</dbReference>
<dbReference type="Proteomes" id="UP000008837">
    <property type="component" value="Unassembled WGS sequence"/>
</dbReference>
<dbReference type="RefSeq" id="XP_001729065.1">
    <property type="nucleotide sequence ID" value="XM_001729013.1"/>
</dbReference>
<evidence type="ECO:0000256" key="5">
    <source>
        <dbReference type="ARBA" id="ARBA00022676"/>
    </source>
</evidence>
<feature type="domain" description="MIR" evidence="16">
    <location>
        <begin position="397"/>
        <end position="454"/>
    </location>
</feature>
<dbReference type="InterPro" id="IPR016093">
    <property type="entry name" value="MIR_motif"/>
</dbReference>
<dbReference type="PANTHER" id="PTHR10050">
    <property type="entry name" value="DOLICHYL-PHOSPHATE-MANNOSE--PROTEIN MANNOSYLTRANSFERASE"/>
    <property type="match status" value="1"/>
</dbReference>
<evidence type="ECO:0000256" key="4">
    <source>
        <dbReference type="ARBA" id="ARBA00012839"/>
    </source>
</evidence>
<keyword evidence="7 14" id="KW-0812">Transmembrane</keyword>
<keyword evidence="5 14" id="KW-0328">Glycosyltransferase</keyword>
<evidence type="ECO:0000259" key="16">
    <source>
        <dbReference type="PROSITE" id="PS50919"/>
    </source>
</evidence>
<name>A8QAY4_MALGO</name>
<dbReference type="Pfam" id="PF16192">
    <property type="entry name" value="PMT_4TMC"/>
    <property type="match status" value="1"/>
</dbReference>
<feature type="transmembrane region" description="Helical" evidence="14">
    <location>
        <begin position="666"/>
        <end position="687"/>
    </location>
</feature>
<dbReference type="InterPro" id="IPR032421">
    <property type="entry name" value="PMT_4TMC"/>
</dbReference>
<reference evidence="17 18" key="1">
    <citation type="journal article" date="2007" name="Proc. Natl. Acad. Sci. U.S.A.">
        <title>Dandruff-associated Malassezia genomes reveal convergent and divergent virulence traits shared with plant and human fungal pathogens.</title>
        <authorList>
            <person name="Xu J."/>
            <person name="Saunders C.W."/>
            <person name="Hu P."/>
            <person name="Grant R.A."/>
            <person name="Boekhout T."/>
            <person name="Kuramae E.E."/>
            <person name="Kronstad J.W."/>
            <person name="Deangelis Y.M."/>
            <person name="Reeder N.L."/>
            <person name="Johnstone K.R."/>
            <person name="Leland M."/>
            <person name="Fieno A.M."/>
            <person name="Begley W.M."/>
            <person name="Sun Y."/>
            <person name="Lacey M.P."/>
            <person name="Chaudhary T."/>
            <person name="Keough T."/>
            <person name="Chu L."/>
            <person name="Sears R."/>
            <person name="Yuan B."/>
            <person name="Dawson T.L.Jr."/>
        </authorList>
    </citation>
    <scope>NUCLEOTIDE SEQUENCE [LARGE SCALE GENOMIC DNA]</scope>
    <source>
        <strain evidence="18">ATCC MYA-4612 / CBS 7966</strain>
    </source>
</reference>
<protein>
    <recommendedName>
        <fullName evidence="4 14">Dolichyl-phosphate-mannose--protein mannosyltransferase</fullName>
        <ecNumber evidence="4 14">2.4.1.109</ecNumber>
    </recommendedName>
</protein>
<gene>
    <name evidence="17" type="ORF">MGL_3853</name>
</gene>
<evidence type="ECO:0000256" key="15">
    <source>
        <dbReference type="SAM" id="MobiDB-lite"/>
    </source>
</evidence>
<dbReference type="InParanoid" id="A8QAY4"/>
<feature type="region of interest" description="Disordered" evidence="15">
    <location>
        <begin position="1"/>
        <end position="26"/>
    </location>
</feature>
<dbReference type="GeneID" id="5853372"/>
<feature type="transmembrane region" description="Helical" evidence="14">
    <location>
        <begin position="182"/>
        <end position="201"/>
    </location>
</feature>
<feature type="transmembrane region" description="Helical" evidence="14">
    <location>
        <begin position="270"/>
        <end position="291"/>
    </location>
</feature>
<dbReference type="InterPro" id="IPR027005">
    <property type="entry name" value="PMT-like"/>
</dbReference>
<proteinExistence type="inferred from homology"/>
<feature type="transmembrane region" description="Helical" evidence="14">
    <location>
        <begin position="639"/>
        <end position="660"/>
    </location>
</feature>
<dbReference type="Pfam" id="PF02366">
    <property type="entry name" value="PMT"/>
    <property type="match status" value="1"/>
</dbReference>
<comment type="catalytic activity">
    <reaction evidence="13 14">
        <text>a di-trans,poly-cis-dolichyl beta-D-mannosyl phosphate + L-seryl-[protein] = 3-O-(alpha-D-mannosyl)-L-seryl-[protein] + a di-trans,poly-cis-dolichyl phosphate + H(+)</text>
        <dbReference type="Rhea" id="RHEA:17377"/>
        <dbReference type="Rhea" id="RHEA-COMP:9863"/>
        <dbReference type="Rhea" id="RHEA-COMP:13546"/>
        <dbReference type="Rhea" id="RHEA-COMP:19498"/>
        <dbReference type="Rhea" id="RHEA-COMP:19501"/>
        <dbReference type="ChEBI" id="CHEBI:15378"/>
        <dbReference type="ChEBI" id="CHEBI:29999"/>
        <dbReference type="ChEBI" id="CHEBI:57683"/>
        <dbReference type="ChEBI" id="CHEBI:58211"/>
        <dbReference type="ChEBI" id="CHEBI:137321"/>
        <dbReference type="EC" id="2.4.1.109"/>
    </reaction>
</comment>
<dbReference type="UniPathway" id="UPA00378"/>
<evidence type="ECO:0000256" key="1">
    <source>
        <dbReference type="ARBA" id="ARBA00004477"/>
    </source>
</evidence>
<keyword evidence="8" id="KW-0677">Repeat</keyword>
<comment type="function">
    <text evidence="14">Transfers mannose from Dol-P-mannose to Ser or Thr residues on proteins.</text>
</comment>
<evidence type="ECO:0000256" key="14">
    <source>
        <dbReference type="RuleBase" id="RU367007"/>
    </source>
</evidence>
<dbReference type="InterPro" id="IPR003342">
    <property type="entry name" value="ArnT-like_N"/>
</dbReference>
<dbReference type="Pfam" id="PF02815">
    <property type="entry name" value="MIR"/>
    <property type="match status" value="1"/>
</dbReference>
<dbReference type="STRING" id="425265.A8QAY4"/>
<comment type="caution">
    <text evidence="17">The sequence shown here is derived from an EMBL/GenBank/DDBJ whole genome shotgun (WGS) entry which is preliminary data.</text>
</comment>
<accession>A8QAY4</accession>
<keyword evidence="11 14" id="KW-0472">Membrane</keyword>
<keyword evidence="6 14" id="KW-0808">Transferase</keyword>
<comment type="catalytic activity">
    <reaction evidence="12 14">
        <text>a di-trans,poly-cis-dolichyl beta-D-mannosyl phosphate + L-threonyl-[protein] = 3-O-(alpha-D-mannosyl)-L-threonyl-[protein] + a di-trans,poly-cis-dolichyl phosphate + H(+)</text>
        <dbReference type="Rhea" id="RHEA:53396"/>
        <dbReference type="Rhea" id="RHEA-COMP:11060"/>
        <dbReference type="Rhea" id="RHEA-COMP:13547"/>
        <dbReference type="Rhea" id="RHEA-COMP:19498"/>
        <dbReference type="Rhea" id="RHEA-COMP:19501"/>
        <dbReference type="ChEBI" id="CHEBI:15378"/>
        <dbReference type="ChEBI" id="CHEBI:30013"/>
        <dbReference type="ChEBI" id="CHEBI:57683"/>
        <dbReference type="ChEBI" id="CHEBI:58211"/>
        <dbReference type="ChEBI" id="CHEBI:137323"/>
        <dbReference type="EC" id="2.4.1.109"/>
    </reaction>
</comment>
<comment type="pathway">
    <text evidence="2 14">Protein modification; protein glycosylation.</text>
</comment>
<feature type="compositionally biased region" description="Basic residues" evidence="15">
    <location>
        <begin position="8"/>
        <end position="21"/>
    </location>
</feature>
<dbReference type="GO" id="GO:0004169">
    <property type="term" value="F:dolichyl-phosphate-mannose-protein mannosyltransferase activity"/>
    <property type="evidence" value="ECO:0007669"/>
    <property type="project" value="UniProtKB-UniRule"/>
</dbReference>
<evidence type="ECO:0000256" key="3">
    <source>
        <dbReference type="ARBA" id="ARBA00007222"/>
    </source>
</evidence>
<evidence type="ECO:0000256" key="7">
    <source>
        <dbReference type="ARBA" id="ARBA00022692"/>
    </source>
</evidence>
<dbReference type="SMART" id="SM00472">
    <property type="entry name" value="MIR"/>
    <property type="match status" value="3"/>
</dbReference>
<dbReference type="EC" id="2.4.1.109" evidence="4 14"/>
<evidence type="ECO:0000256" key="12">
    <source>
        <dbReference type="ARBA" id="ARBA00045085"/>
    </source>
</evidence>
<evidence type="ECO:0000256" key="8">
    <source>
        <dbReference type="ARBA" id="ARBA00022737"/>
    </source>
</evidence>
<evidence type="ECO:0000256" key="11">
    <source>
        <dbReference type="ARBA" id="ARBA00023136"/>
    </source>
</evidence>
<dbReference type="FunCoup" id="A8QAY4">
    <property type="interactions" value="159"/>
</dbReference>
<evidence type="ECO:0000256" key="2">
    <source>
        <dbReference type="ARBA" id="ARBA00004922"/>
    </source>
</evidence>
<dbReference type="VEuPathDB" id="FungiDB:MGL_3853"/>
<sequence length="769" mass="87836">MVQDTRQSRHRNASASRKAKLAPKVNESEKTSVSSLYGLSPAMVNTAITVGLCATAFYVRAYQIELPNEVVFDEVHFGKFAAYYVTRRYFFDVHPPLAKMMIAAVAWLAGFDGKFEFDNIGDSYIENNVPYKPIRLFIAAVGSLHVPLVFQILRETGTSTTMALIAALAILFDNAQVLQSRLILLDAPLVLFVLCSLYSYVKFYAQRYRPFQPAWWAWLTATGVSLALTISCKMVGLLTFFTIGGAVLFDLWNLLDIRRGLSMRVFVKHFCARALCLIVVPFLIYLSFFYIHFSVLTQTGSGDDFMSLEFQQTLNGNEYLETPISIHAYDSITLRHVGTNAYLHSHPSRYPLEYEDGRISSEGQQVTAYEHQDDNNLWRIEPVEPVDNEDGSFNETRRMIHHNQLIRLLHLGTNTYLMTHDVASPLMMTNMEFTTVSGDNEQEYANTLFKVMVEGATTDDIAWDSRRTSVRLVHNDTGVVMWTRADGRLPDWGYGQLEVNGDKNQREKTAIWTAMDVRPDPESPLFESRSNIPQEPLAPIPRSFLQKYTELQGLMLSHNNQLTSSHPYDSRPQSWPVVYDGVAYWSKDEAQEQIAFFGNVVSWWCASFAVLAFVAIFFTDLLCRRRGLYYLSTAERCRYLHTTGFFVYAWACHYVPFFLMHRQLFIHHYLPAHACSVLVFAGMLDFVTSRSIDLPITPAGPELPAERRRPVMRRRQGRLAQGFAFVFVLSLVAMFQFLSPFTYGNVGLSEAEVRARQILPSWRLQFLKN</sequence>
<evidence type="ECO:0000256" key="13">
    <source>
        <dbReference type="ARBA" id="ARBA00045102"/>
    </source>
</evidence>
<dbReference type="GO" id="GO:0005789">
    <property type="term" value="C:endoplasmic reticulum membrane"/>
    <property type="evidence" value="ECO:0007669"/>
    <property type="project" value="UniProtKB-SubCell"/>
</dbReference>
<keyword evidence="18" id="KW-1185">Reference proteome</keyword>
<dbReference type="EMBL" id="AAYY01000015">
    <property type="protein sequence ID" value="EDP41851.1"/>
    <property type="molecule type" value="Genomic_DNA"/>
</dbReference>
<feature type="domain" description="MIR" evidence="16">
    <location>
        <begin position="323"/>
        <end position="383"/>
    </location>
</feature>
<evidence type="ECO:0000256" key="6">
    <source>
        <dbReference type="ARBA" id="ARBA00022679"/>
    </source>
</evidence>
<dbReference type="AlphaFoldDB" id="A8QAY4"/>
<dbReference type="SUPFAM" id="SSF82109">
    <property type="entry name" value="MIR domain"/>
    <property type="match status" value="1"/>
</dbReference>